<dbReference type="Proteomes" id="UP000008827">
    <property type="component" value="Chromosome 1"/>
</dbReference>
<dbReference type="EnsemblPlants" id="KRH76790">
    <property type="protein sequence ID" value="KRH76790"/>
    <property type="gene ID" value="GLYMA_01G174500"/>
</dbReference>
<reference evidence="3" key="2">
    <citation type="submission" date="2018-02" db="UniProtKB">
        <authorList>
            <consortium name="EnsemblPlants"/>
        </authorList>
    </citation>
    <scope>IDENTIFICATION</scope>
    <source>
        <strain evidence="3">Williams 82</strain>
    </source>
</reference>
<organism evidence="2">
    <name type="scientific">Glycine max</name>
    <name type="common">Soybean</name>
    <name type="synonym">Glycine hispida</name>
    <dbReference type="NCBI Taxonomy" id="3847"/>
    <lineage>
        <taxon>Eukaryota</taxon>
        <taxon>Viridiplantae</taxon>
        <taxon>Streptophyta</taxon>
        <taxon>Embryophyta</taxon>
        <taxon>Tracheophyta</taxon>
        <taxon>Spermatophyta</taxon>
        <taxon>Magnoliopsida</taxon>
        <taxon>eudicotyledons</taxon>
        <taxon>Gunneridae</taxon>
        <taxon>Pentapetalae</taxon>
        <taxon>rosids</taxon>
        <taxon>fabids</taxon>
        <taxon>Fabales</taxon>
        <taxon>Fabaceae</taxon>
        <taxon>Papilionoideae</taxon>
        <taxon>50 kb inversion clade</taxon>
        <taxon>NPAAA clade</taxon>
        <taxon>indigoferoid/millettioid clade</taxon>
        <taxon>Phaseoleae</taxon>
        <taxon>Glycine</taxon>
        <taxon>Glycine subgen. Soja</taxon>
    </lineage>
</organism>
<dbReference type="EMBL" id="CM000834">
    <property type="protein sequence ID" value="KRH76790.1"/>
    <property type="molecule type" value="Genomic_DNA"/>
</dbReference>
<protein>
    <submittedName>
        <fullName evidence="2 3">Uncharacterized protein</fullName>
    </submittedName>
</protein>
<evidence type="ECO:0000313" key="4">
    <source>
        <dbReference type="Proteomes" id="UP000008827"/>
    </source>
</evidence>
<feature type="transmembrane region" description="Helical" evidence="1">
    <location>
        <begin position="56"/>
        <end position="79"/>
    </location>
</feature>
<accession>A0A0R0LCA0</accession>
<reference evidence="2" key="3">
    <citation type="submission" date="2018-07" db="EMBL/GenBank/DDBJ databases">
        <title>WGS assembly of Glycine max.</title>
        <authorList>
            <person name="Schmutz J."/>
            <person name="Cannon S."/>
            <person name="Schlueter J."/>
            <person name="Ma J."/>
            <person name="Mitros T."/>
            <person name="Nelson W."/>
            <person name="Hyten D."/>
            <person name="Song Q."/>
            <person name="Thelen J."/>
            <person name="Cheng J."/>
            <person name="Xu D."/>
            <person name="Hellsten U."/>
            <person name="May G."/>
            <person name="Yu Y."/>
            <person name="Sakurai T."/>
            <person name="Umezawa T."/>
            <person name="Bhattacharyya M."/>
            <person name="Sandhu D."/>
            <person name="Valliyodan B."/>
            <person name="Lindquist E."/>
            <person name="Peto M."/>
            <person name="Grant D."/>
            <person name="Shu S."/>
            <person name="Goodstein D."/>
            <person name="Barry K."/>
            <person name="Futrell-Griggs M."/>
            <person name="Abernathy B."/>
            <person name="Du J."/>
            <person name="Tian Z."/>
            <person name="Zhu L."/>
            <person name="Gill N."/>
            <person name="Joshi T."/>
            <person name="Libault M."/>
            <person name="Sethuraman A."/>
            <person name="Zhang X."/>
            <person name="Shinozaki K."/>
            <person name="Nguyen H."/>
            <person name="Wing R."/>
            <person name="Cregan P."/>
            <person name="Specht J."/>
            <person name="Grimwood J."/>
            <person name="Rokhsar D."/>
            <person name="Stacey G."/>
            <person name="Shoemaker R."/>
            <person name="Jackson S."/>
        </authorList>
    </citation>
    <scope>NUCLEOTIDE SEQUENCE</scope>
    <source>
        <tissue evidence="2">Callus</tissue>
    </source>
</reference>
<keyword evidence="1" id="KW-0812">Transmembrane</keyword>
<reference evidence="2 3" key="1">
    <citation type="journal article" date="2010" name="Nature">
        <title>Genome sequence of the palaeopolyploid soybean.</title>
        <authorList>
            <person name="Schmutz J."/>
            <person name="Cannon S.B."/>
            <person name="Schlueter J."/>
            <person name="Ma J."/>
            <person name="Mitros T."/>
            <person name="Nelson W."/>
            <person name="Hyten D.L."/>
            <person name="Song Q."/>
            <person name="Thelen J.J."/>
            <person name="Cheng J."/>
            <person name="Xu D."/>
            <person name="Hellsten U."/>
            <person name="May G.D."/>
            <person name="Yu Y."/>
            <person name="Sakurai T."/>
            <person name="Umezawa T."/>
            <person name="Bhattacharyya M.K."/>
            <person name="Sandhu D."/>
            <person name="Valliyodan B."/>
            <person name="Lindquist E."/>
            <person name="Peto M."/>
            <person name="Grant D."/>
            <person name="Shu S."/>
            <person name="Goodstein D."/>
            <person name="Barry K."/>
            <person name="Futrell-Griggs M."/>
            <person name="Abernathy B."/>
            <person name="Du J."/>
            <person name="Tian Z."/>
            <person name="Zhu L."/>
            <person name="Gill N."/>
            <person name="Joshi T."/>
            <person name="Libault M."/>
            <person name="Sethuraman A."/>
            <person name="Zhang X.-C."/>
            <person name="Shinozaki K."/>
            <person name="Nguyen H.T."/>
            <person name="Wing R.A."/>
            <person name="Cregan P."/>
            <person name="Specht J."/>
            <person name="Grimwood J."/>
            <person name="Rokhsar D."/>
            <person name="Stacey G."/>
            <person name="Shoemaker R.C."/>
            <person name="Jackson S.A."/>
        </authorList>
    </citation>
    <scope>NUCLEOTIDE SEQUENCE</scope>
    <source>
        <strain evidence="3">cv. Williams 82</strain>
        <tissue evidence="2">Callus</tissue>
    </source>
</reference>
<keyword evidence="4" id="KW-1185">Reference proteome</keyword>
<dbReference type="Gramene" id="KRH76790">
    <property type="protein sequence ID" value="KRH76790"/>
    <property type="gene ID" value="GLYMA_01G174500"/>
</dbReference>
<keyword evidence="1" id="KW-0472">Membrane</keyword>
<gene>
    <name evidence="2" type="ORF">GLYMA_01G174500</name>
</gene>
<name>A0A0R0LCA0_SOYBN</name>
<keyword evidence="1" id="KW-1133">Transmembrane helix</keyword>
<evidence type="ECO:0000313" key="3">
    <source>
        <dbReference type="EnsemblPlants" id="KRH76790"/>
    </source>
</evidence>
<evidence type="ECO:0000313" key="2">
    <source>
        <dbReference type="EMBL" id="KRH76790.1"/>
    </source>
</evidence>
<sequence>MSSADKNANGQQFMENGDSHRRLNKSLLCLVMLRAQGASIEVAVNRLTNAAISMSFISIYNAITIGGAFFLCLLVYLYGLGCSSTFSCLKPRAWPWKRWRCSSAKTREGSQLQKQTRGRMHSCIYICFLWRGRIFIMSSENLNFIIVLYI</sequence>
<evidence type="ECO:0000256" key="1">
    <source>
        <dbReference type="SAM" id="Phobius"/>
    </source>
</evidence>
<proteinExistence type="predicted"/>
<dbReference type="AlphaFoldDB" id="A0A0R0LCA0"/>